<dbReference type="EMBL" id="FZOT01000012">
    <property type="protein sequence ID" value="SNT02988.1"/>
    <property type="molecule type" value="Genomic_DNA"/>
</dbReference>
<proteinExistence type="predicted"/>
<keyword evidence="2" id="KW-1185">Reference proteome</keyword>
<evidence type="ECO:0000313" key="2">
    <source>
        <dbReference type="Proteomes" id="UP000198284"/>
    </source>
</evidence>
<reference evidence="1 2" key="1">
    <citation type="submission" date="2017-06" db="EMBL/GenBank/DDBJ databases">
        <authorList>
            <person name="Kim H.J."/>
            <person name="Triplett B.A."/>
        </authorList>
    </citation>
    <scope>NUCLEOTIDE SEQUENCE [LARGE SCALE GENOMIC DNA]</scope>
    <source>
        <strain evidence="1 2">U15</strain>
    </source>
</reference>
<organism evidence="1 2">
    <name type="scientific">Noviherbaspirillum humi</name>
    <dbReference type="NCBI Taxonomy" id="1688639"/>
    <lineage>
        <taxon>Bacteria</taxon>
        <taxon>Pseudomonadati</taxon>
        <taxon>Pseudomonadota</taxon>
        <taxon>Betaproteobacteria</taxon>
        <taxon>Burkholderiales</taxon>
        <taxon>Oxalobacteraceae</taxon>
        <taxon>Noviherbaspirillum</taxon>
    </lineage>
</organism>
<dbReference type="OrthoDB" id="92704at75682"/>
<gene>
    <name evidence="1" type="ORF">SAMN06265795_11248</name>
</gene>
<accession>A0A239JC35</accession>
<dbReference type="RefSeq" id="WP_089400392.1">
    <property type="nucleotide sequence ID" value="NZ_FZOT01000012.1"/>
</dbReference>
<sequence>MDYDKAIRIEAFHDLKRFEPATNFYKYKEHSPEASLHLAERTLAQQFSEKATARELAAAEVIKNWAYSQMRCRSILMEAFPVSDVGDGTSISPIKGLIPSQQREIDALYEVYRRAALEYARILESAALIDHFQQSKQADIRIAATPTIQSKVKELPVAQGKPHRHTWDEPNLRRLWIEYQEPGMTQRKLAKKYGVTHQHIGQKLKDAKKLFSMKKPGPFDPMNWQKRKTR</sequence>
<evidence type="ECO:0000313" key="1">
    <source>
        <dbReference type="EMBL" id="SNT02988.1"/>
    </source>
</evidence>
<name>A0A239JC35_9BURK</name>
<protein>
    <submittedName>
        <fullName evidence="1">Uncharacterized protein</fullName>
    </submittedName>
</protein>
<dbReference type="AlphaFoldDB" id="A0A239JC35"/>
<dbReference type="Proteomes" id="UP000198284">
    <property type="component" value="Unassembled WGS sequence"/>
</dbReference>